<dbReference type="PANTHER" id="PTHR15503">
    <property type="entry name" value="LDOC1 RELATED"/>
    <property type="match status" value="1"/>
</dbReference>
<organism evidence="4">
    <name type="scientific">Tanacetum cinerariifolium</name>
    <name type="common">Dalmatian daisy</name>
    <name type="synonym">Chrysanthemum cinerariifolium</name>
    <dbReference type="NCBI Taxonomy" id="118510"/>
    <lineage>
        <taxon>Eukaryota</taxon>
        <taxon>Viridiplantae</taxon>
        <taxon>Streptophyta</taxon>
        <taxon>Embryophyta</taxon>
        <taxon>Tracheophyta</taxon>
        <taxon>Spermatophyta</taxon>
        <taxon>Magnoliopsida</taxon>
        <taxon>eudicotyledons</taxon>
        <taxon>Gunneridae</taxon>
        <taxon>Pentapetalae</taxon>
        <taxon>asterids</taxon>
        <taxon>campanulids</taxon>
        <taxon>Asterales</taxon>
        <taxon>Asteraceae</taxon>
        <taxon>Asteroideae</taxon>
        <taxon>Anthemideae</taxon>
        <taxon>Anthemidinae</taxon>
        <taxon>Tanacetum</taxon>
    </lineage>
</organism>
<accession>A0A6L2K1E5</accession>
<feature type="compositionally biased region" description="Basic and acidic residues" evidence="2">
    <location>
        <begin position="20"/>
        <end position="32"/>
    </location>
</feature>
<evidence type="ECO:0000259" key="3">
    <source>
        <dbReference type="PROSITE" id="PS50158"/>
    </source>
</evidence>
<dbReference type="AlphaFoldDB" id="A0A6L2K1E5"/>
<proteinExistence type="predicted"/>
<keyword evidence="1" id="KW-0862">Zinc</keyword>
<keyword evidence="1" id="KW-0479">Metal-binding</keyword>
<feature type="compositionally biased region" description="Acidic residues" evidence="2">
    <location>
        <begin position="80"/>
        <end position="103"/>
    </location>
</feature>
<feature type="non-terminal residue" evidence="4">
    <location>
        <position position="539"/>
    </location>
</feature>
<feature type="compositionally biased region" description="Low complexity" evidence="2">
    <location>
        <begin position="8"/>
        <end position="19"/>
    </location>
</feature>
<feature type="domain" description="CCHC-type" evidence="3">
    <location>
        <begin position="521"/>
        <end position="536"/>
    </location>
</feature>
<dbReference type="PROSITE" id="PS50158">
    <property type="entry name" value="ZF_CCHC"/>
    <property type="match status" value="2"/>
</dbReference>
<gene>
    <name evidence="4" type="ORF">Tci_014678</name>
</gene>
<feature type="region of interest" description="Disordered" evidence="2">
    <location>
        <begin position="1"/>
        <end position="103"/>
    </location>
</feature>
<dbReference type="InterPro" id="IPR032567">
    <property type="entry name" value="RTL1-rel"/>
</dbReference>
<comment type="caution">
    <text evidence="4">The sequence shown here is derived from an EMBL/GenBank/DDBJ whole genome shotgun (WGS) entry which is preliminary data.</text>
</comment>
<feature type="compositionally biased region" description="Basic and acidic residues" evidence="2">
    <location>
        <begin position="436"/>
        <end position="459"/>
    </location>
</feature>
<dbReference type="InterPro" id="IPR005162">
    <property type="entry name" value="Retrotrans_gag_dom"/>
</dbReference>
<evidence type="ECO:0000313" key="4">
    <source>
        <dbReference type="EMBL" id="GEU42700.1"/>
    </source>
</evidence>
<dbReference type="SUPFAM" id="SSF57756">
    <property type="entry name" value="Retrovirus zinc finger-like domains"/>
    <property type="match status" value="1"/>
</dbReference>
<dbReference type="InterPro" id="IPR036875">
    <property type="entry name" value="Znf_CCHC_sf"/>
</dbReference>
<feature type="region of interest" description="Disordered" evidence="2">
    <location>
        <begin position="256"/>
        <end position="293"/>
    </location>
</feature>
<dbReference type="Gene3D" id="4.10.60.10">
    <property type="entry name" value="Zinc finger, CCHC-type"/>
    <property type="match status" value="1"/>
</dbReference>
<sequence length="539" mass="60339">MTWIVMANPNPEDPNVPNEDVLKGEPCHLLDYDKEEDSEMDIEEKEPEEDLVKEPEPLPGHGDQFDAHPNPQPGNMNGWVDDDNDVEEEYDENEDVDIEEDDDAEIIFPYEEANDELEAEEADDELEVEEAGIKPEAEGADVDLEAEKPDGAPEATIGTGSQRSFAVRDLPMGFHKIGESSTARNSQFIGGLAPWALRHDLEALRRRERIREAELETSRTEDHATKPMSEARMREIIRNQFAISVNEFMANMNSRAGGSGGASGSSGAGGSGGTGRNADGTGVRGAGPTVPELTGECKEKDRVKFAMATLCGWALTWWNGRTKAMGIEAANSTPWSEVRKWMTEEFCPQSVIQRMEQELYNLRMKGMDIDRYTNRFHELALLCLRMVEPEAVKVEQYIRSLTKSIRGDVTSSQPATINDTVRLAYQLAGKLIQDKADEATEGEKRKGKSDRGGRGDNRREHSHRQNQRRGNTGAMINDAPNNNETCQKCKNKRHARDCWKCTKCGKLGHKTERCQTLEISCYNCNEMGNRKRDCPELGR</sequence>
<dbReference type="GO" id="GO:0008270">
    <property type="term" value="F:zinc ion binding"/>
    <property type="evidence" value="ECO:0007669"/>
    <property type="project" value="UniProtKB-KW"/>
</dbReference>
<dbReference type="SMART" id="SM00343">
    <property type="entry name" value="ZnF_C2HC"/>
    <property type="match status" value="3"/>
</dbReference>
<feature type="compositionally biased region" description="Acidic residues" evidence="2">
    <location>
        <begin position="33"/>
        <end position="49"/>
    </location>
</feature>
<feature type="region of interest" description="Disordered" evidence="2">
    <location>
        <begin position="436"/>
        <end position="477"/>
    </location>
</feature>
<name>A0A6L2K1E5_TANCI</name>
<evidence type="ECO:0000256" key="2">
    <source>
        <dbReference type="SAM" id="MobiDB-lite"/>
    </source>
</evidence>
<keyword evidence="1" id="KW-0863">Zinc-finger</keyword>
<dbReference type="InterPro" id="IPR001878">
    <property type="entry name" value="Znf_CCHC"/>
</dbReference>
<protein>
    <recommendedName>
        <fullName evidence="3">CCHC-type domain-containing protein</fullName>
    </recommendedName>
</protein>
<dbReference type="Pfam" id="PF03732">
    <property type="entry name" value="Retrotrans_gag"/>
    <property type="match status" value="1"/>
</dbReference>
<reference evidence="4" key="1">
    <citation type="journal article" date="2019" name="Sci. Rep.">
        <title>Draft genome of Tanacetum cinerariifolium, the natural source of mosquito coil.</title>
        <authorList>
            <person name="Yamashiro T."/>
            <person name="Shiraishi A."/>
            <person name="Satake H."/>
            <person name="Nakayama K."/>
        </authorList>
    </citation>
    <scope>NUCLEOTIDE SEQUENCE</scope>
</reference>
<feature type="domain" description="CCHC-type" evidence="3">
    <location>
        <begin position="500"/>
        <end position="514"/>
    </location>
</feature>
<dbReference type="PANTHER" id="PTHR15503:SF42">
    <property type="entry name" value="ZINC FINGER, CCHC-TYPE, RETROTRANSPOSON GAG DOMAIN, ASPARTIC PEPTIDASE DOMAIN PROTEIN-RELATED"/>
    <property type="match status" value="1"/>
</dbReference>
<dbReference type="EMBL" id="BKCJ010001605">
    <property type="protein sequence ID" value="GEU42700.1"/>
    <property type="molecule type" value="Genomic_DNA"/>
</dbReference>
<evidence type="ECO:0000256" key="1">
    <source>
        <dbReference type="PROSITE-ProRule" id="PRU00047"/>
    </source>
</evidence>
<dbReference type="GO" id="GO:0003676">
    <property type="term" value="F:nucleic acid binding"/>
    <property type="evidence" value="ECO:0007669"/>
    <property type="project" value="InterPro"/>
</dbReference>
<feature type="compositionally biased region" description="Gly residues" evidence="2">
    <location>
        <begin position="257"/>
        <end position="275"/>
    </location>
</feature>